<dbReference type="RefSeq" id="WP_280617718.1">
    <property type="nucleotide sequence ID" value="NZ_JAROYP010000012.1"/>
</dbReference>
<keyword evidence="1" id="KW-0812">Transmembrane</keyword>
<comment type="caution">
    <text evidence="2">The sequence shown here is derived from an EMBL/GenBank/DDBJ whole genome shotgun (WGS) entry which is preliminary data.</text>
</comment>
<dbReference type="Proteomes" id="UP001159179">
    <property type="component" value="Unassembled WGS sequence"/>
</dbReference>
<reference evidence="2" key="1">
    <citation type="submission" date="2023-03" db="EMBL/GenBank/DDBJ databases">
        <title>Bacterial isolates from washroom surfaces on a university campus.</title>
        <authorList>
            <person name="Holman D.B."/>
            <person name="Gzyl K.E."/>
            <person name="Taheri A.E."/>
        </authorList>
    </citation>
    <scope>NUCLEOTIDE SEQUENCE</scope>
    <source>
        <strain evidence="2">RD03</strain>
    </source>
</reference>
<evidence type="ECO:0000256" key="1">
    <source>
        <dbReference type="SAM" id="Phobius"/>
    </source>
</evidence>
<gene>
    <name evidence="2" type="ORF">P5X88_18780</name>
</gene>
<protein>
    <submittedName>
        <fullName evidence="2">Uncharacterized protein</fullName>
    </submittedName>
</protein>
<keyword evidence="1" id="KW-1133">Transmembrane helix</keyword>
<dbReference type="AlphaFoldDB" id="A0AAW6SXY7"/>
<keyword evidence="1" id="KW-0472">Membrane</keyword>
<sequence length="93" mass="10863">MVLLIPDTLIYIPFFIFTVFLLHALLIFSTYHANKQVGLQQNDRCIVQNVSLLHSSELTTCTYCKYKLVYSVFRKESMDEQDEEGPHSPMFIK</sequence>
<accession>A0AAW6SXY7</accession>
<organism evidence="2 3">
    <name type="scientific">Heyndrickxia oleronia</name>
    <dbReference type="NCBI Taxonomy" id="38875"/>
    <lineage>
        <taxon>Bacteria</taxon>
        <taxon>Bacillati</taxon>
        <taxon>Bacillota</taxon>
        <taxon>Bacilli</taxon>
        <taxon>Bacillales</taxon>
        <taxon>Bacillaceae</taxon>
        <taxon>Heyndrickxia</taxon>
    </lineage>
</organism>
<evidence type="ECO:0000313" key="3">
    <source>
        <dbReference type="Proteomes" id="UP001159179"/>
    </source>
</evidence>
<feature type="transmembrane region" description="Helical" evidence="1">
    <location>
        <begin position="12"/>
        <end position="31"/>
    </location>
</feature>
<name>A0AAW6SXY7_9BACI</name>
<dbReference type="EMBL" id="JAROYP010000012">
    <property type="protein sequence ID" value="MDH5162980.1"/>
    <property type="molecule type" value="Genomic_DNA"/>
</dbReference>
<evidence type="ECO:0000313" key="2">
    <source>
        <dbReference type="EMBL" id="MDH5162980.1"/>
    </source>
</evidence>
<proteinExistence type="predicted"/>